<feature type="transmembrane region" description="Helical" evidence="1">
    <location>
        <begin position="155"/>
        <end position="178"/>
    </location>
</feature>
<gene>
    <name evidence="2" type="ORF">PPL_10698</name>
</gene>
<keyword evidence="1" id="KW-0472">Membrane</keyword>
<evidence type="ECO:0000313" key="3">
    <source>
        <dbReference type="Proteomes" id="UP000001396"/>
    </source>
</evidence>
<feature type="transmembrane region" description="Helical" evidence="1">
    <location>
        <begin position="5"/>
        <end position="23"/>
    </location>
</feature>
<accession>D3BRT7</accession>
<dbReference type="GeneID" id="31366167"/>
<protein>
    <recommendedName>
        <fullName evidence="4">Cathepsin propeptide inhibitor domain-containing protein</fullName>
    </recommendedName>
</protein>
<keyword evidence="1" id="KW-1133">Transmembrane helix</keyword>
<dbReference type="RefSeq" id="XP_020428253.1">
    <property type="nucleotide sequence ID" value="XM_020581466.1"/>
</dbReference>
<keyword evidence="3" id="KW-1185">Reference proteome</keyword>
<dbReference type="Gene3D" id="1.10.287.2250">
    <property type="match status" value="1"/>
</dbReference>
<dbReference type="OMA" id="YSAFENW"/>
<proteinExistence type="predicted"/>
<name>D3BRT7_HETP5</name>
<reference evidence="2 3" key="1">
    <citation type="journal article" date="2011" name="Genome Res.">
        <title>Phylogeny-wide analysis of social amoeba genomes highlights ancient origins for complex intercellular communication.</title>
        <authorList>
            <person name="Heidel A.J."/>
            <person name="Lawal H.M."/>
            <person name="Felder M."/>
            <person name="Schilde C."/>
            <person name="Helps N.R."/>
            <person name="Tunggal B."/>
            <person name="Rivero F."/>
            <person name="John U."/>
            <person name="Schleicher M."/>
            <person name="Eichinger L."/>
            <person name="Platzer M."/>
            <person name="Noegel A.A."/>
            <person name="Schaap P."/>
            <person name="Gloeckner G."/>
        </authorList>
    </citation>
    <scope>NUCLEOTIDE SEQUENCE [LARGE SCALE GENOMIC DNA]</scope>
    <source>
        <strain evidence="3">ATCC 26659 / Pp 5 / PN500</strain>
    </source>
</reference>
<sequence length="230" mass="25246">MRIHIILFIVISINIFSLGSSFVPNENDLWNSFVNWQDAYGIAYSDEEIQSKFANYKETLFGLAQILVTNDQVDILLEYPNITESRIESSNLGIDSVLEVEPIVSYPNSDSVQYSMNEFSDMSNAEYQQFYNGGADPSLAVENALAVGGGLTAGVIAAISAAGVVIVGGAIAGTVVAYKKFRHEEEEEAPVEVEMSKPKDKRKSFIDIFNLKANRHKSITARAAPIPLDN</sequence>
<dbReference type="EMBL" id="ADBJ01000050">
    <property type="protein sequence ID" value="EFA76119.1"/>
    <property type="molecule type" value="Genomic_DNA"/>
</dbReference>
<evidence type="ECO:0000313" key="2">
    <source>
        <dbReference type="EMBL" id="EFA76119.1"/>
    </source>
</evidence>
<dbReference type="InParanoid" id="D3BRT7"/>
<comment type="caution">
    <text evidence="2">The sequence shown here is derived from an EMBL/GenBank/DDBJ whole genome shotgun (WGS) entry which is preliminary data.</text>
</comment>
<evidence type="ECO:0008006" key="4">
    <source>
        <dbReference type="Google" id="ProtNLM"/>
    </source>
</evidence>
<dbReference type="Proteomes" id="UP000001396">
    <property type="component" value="Unassembled WGS sequence"/>
</dbReference>
<dbReference type="AlphaFoldDB" id="D3BRT7"/>
<keyword evidence="1" id="KW-0812">Transmembrane</keyword>
<evidence type="ECO:0000256" key="1">
    <source>
        <dbReference type="SAM" id="Phobius"/>
    </source>
</evidence>
<organism evidence="2 3">
    <name type="scientific">Heterostelium pallidum (strain ATCC 26659 / Pp 5 / PN500)</name>
    <name type="common">Cellular slime mold</name>
    <name type="synonym">Polysphondylium pallidum</name>
    <dbReference type="NCBI Taxonomy" id="670386"/>
    <lineage>
        <taxon>Eukaryota</taxon>
        <taxon>Amoebozoa</taxon>
        <taxon>Evosea</taxon>
        <taxon>Eumycetozoa</taxon>
        <taxon>Dictyostelia</taxon>
        <taxon>Acytosteliales</taxon>
        <taxon>Acytosteliaceae</taxon>
        <taxon>Heterostelium</taxon>
    </lineage>
</organism>